<organism evidence="1 2">
    <name type="scientific">Setaria viridis</name>
    <name type="common">Green bristlegrass</name>
    <name type="synonym">Setaria italica subsp. viridis</name>
    <dbReference type="NCBI Taxonomy" id="4556"/>
    <lineage>
        <taxon>Eukaryota</taxon>
        <taxon>Viridiplantae</taxon>
        <taxon>Streptophyta</taxon>
        <taxon>Embryophyta</taxon>
        <taxon>Tracheophyta</taxon>
        <taxon>Spermatophyta</taxon>
        <taxon>Magnoliopsida</taxon>
        <taxon>Liliopsida</taxon>
        <taxon>Poales</taxon>
        <taxon>Poaceae</taxon>
        <taxon>PACMAD clade</taxon>
        <taxon>Panicoideae</taxon>
        <taxon>Panicodae</taxon>
        <taxon>Paniceae</taxon>
        <taxon>Cenchrinae</taxon>
        <taxon>Setaria</taxon>
    </lineage>
</organism>
<keyword evidence="2" id="KW-1185">Reference proteome</keyword>
<evidence type="ECO:0000313" key="2">
    <source>
        <dbReference type="Proteomes" id="UP000298652"/>
    </source>
</evidence>
<dbReference type="EMBL" id="CM016557">
    <property type="protein sequence ID" value="TKW08359.1"/>
    <property type="molecule type" value="Genomic_DNA"/>
</dbReference>
<dbReference type="Gramene" id="TKW08359">
    <property type="protein sequence ID" value="TKW08359"/>
    <property type="gene ID" value="SEVIR_6G023600v2"/>
</dbReference>
<reference evidence="1" key="1">
    <citation type="submission" date="2019-03" db="EMBL/GenBank/DDBJ databases">
        <title>WGS assembly of Setaria viridis.</title>
        <authorList>
            <person name="Huang P."/>
            <person name="Jenkins J."/>
            <person name="Grimwood J."/>
            <person name="Barry K."/>
            <person name="Healey A."/>
            <person name="Mamidi S."/>
            <person name="Sreedasyam A."/>
            <person name="Shu S."/>
            <person name="Feldman M."/>
            <person name="Wu J."/>
            <person name="Yu Y."/>
            <person name="Chen C."/>
            <person name="Johnson J."/>
            <person name="Rokhsar D."/>
            <person name="Baxter I."/>
            <person name="Schmutz J."/>
            <person name="Brutnell T."/>
            <person name="Kellogg E."/>
        </authorList>
    </citation>
    <scope>NUCLEOTIDE SEQUENCE [LARGE SCALE GENOMIC DNA]</scope>
</reference>
<protein>
    <submittedName>
        <fullName evidence="1">Uncharacterized protein</fullName>
    </submittedName>
</protein>
<proteinExistence type="predicted"/>
<dbReference type="Proteomes" id="UP000298652">
    <property type="component" value="Chromosome 6"/>
</dbReference>
<sequence length="146" mass="15770">MWMYAGDPAACAVPSLLLGLLPPRSLPAGHGALSLLPAASHRPPARCAKPLPPWWPPSLHSSPAPDVCLQEAPDLLGEASELKRRESVEAAAAREEEEREGQRVSVENRQVMVTAARSAGFWRGEGIDAISYNQTIHIYKETTLGL</sequence>
<gene>
    <name evidence="1" type="ORF">SEVIR_6G023600v2</name>
</gene>
<name>A0A4U6U4U3_SETVI</name>
<dbReference type="AlphaFoldDB" id="A0A4U6U4U3"/>
<accession>A0A4U6U4U3</accession>
<evidence type="ECO:0000313" key="1">
    <source>
        <dbReference type="EMBL" id="TKW08359.1"/>
    </source>
</evidence>